<dbReference type="PANTHER" id="PTHR48090:SF7">
    <property type="entry name" value="RFBJ PROTEIN"/>
    <property type="match status" value="1"/>
</dbReference>
<dbReference type="InterPro" id="IPR029044">
    <property type="entry name" value="Nucleotide-diphossugar_trans"/>
</dbReference>
<dbReference type="EMBL" id="JAGSOI010000057">
    <property type="protein sequence ID" value="MCM1987584.1"/>
    <property type="molecule type" value="Genomic_DNA"/>
</dbReference>
<comment type="caution">
    <text evidence="3">The sequence shown here is derived from an EMBL/GenBank/DDBJ whole genome shotgun (WGS) entry which is preliminary data.</text>
</comment>
<proteinExistence type="predicted"/>
<gene>
    <name evidence="3" type="ORF">KDK67_11445</name>
</gene>
<keyword evidence="1" id="KW-0472">Membrane</keyword>
<dbReference type="InterPro" id="IPR001173">
    <property type="entry name" value="Glyco_trans_2-like"/>
</dbReference>
<dbReference type="SUPFAM" id="SSF53448">
    <property type="entry name" value="Nucleotide-diphospho-sugar transferases"/>
    <property type="match status" value="1"/>
</dbReference>
<dbReference type="CDD" id="cd04179">
    <property type="entry name" value="DPM_DPG-synthase_like"/>
    <property type="match status" value="1"/>
</dbReference>
<feature type="transmembrane region" description="Helical" evidence="1">
    <location>
        <begin position="259"/>
        <end position="281"/>
    </location>
</feature>
<evidence type="ECO:0000259" key="2">
    <source>
        <dbReference type="Pfam" id="PF00535"/>
    </source>
</evidence>
<reference evidence="3" key="1">
    <citation type="journal article" date="2021" name="mSystems">
        <title>Bacteria and Archaea Synergistically Convert Glycine Betaine to Biogenic Methane in the Formosa Cold Seep of the South China Sea.</title>
        <authorList>
            <person name="Li L."/>
            <person name="Zhang W."/>
            <person name="Zhang S."/>
            <person name="Song L."/>
            <person name="Sun Q."/>
            <person name="Zhang H."/>
            <person name="Xiang H."/>
            <person name="Dong X."/>
        </authorList>
    </citation>
    <scope>NUCLEOTIDE SEQUENCE</scope>
    <source>
        <strain evidence="3">LLY</strain>
    </source>
</reference>
<keyword evidence="4" id="KW-1185">Reference proteome</keyword>
<protein>
    <submittedName>
        <fullName evidence="3">Glycosyltransferase family 2 protein</fullName>
    </submittedName>
</protein>
<dbReference type="PANTHER" id="PTHR48090">
    <property type="entry name" value="UNDECAPRENYL-PHOSPHATE 4-DEOXY-4-FORMAMIDO-L-ARABINOSE TRANSFERASE-RELATED"/>
    <property type="match status" value="1"/>
</dbReference>
<evidence type="ECO:0000313" key="4">
    <source>
        <dbReference type="Proteomes" id="UP001056766"/>
    </source>
</evidence>
<dbReference type="AlphaFoldDB" id="A0A9E4ZII1"/>
<organism evidence="3 4">
    <name type="scientific">Methanococcoides seepicolus</name>
    <dbReference type="NCBI Taxonomy" id="2828780"/>
    <lineage>
        <taxon>Archaea</taxon>
        <taxon>Methanobacteriati</taxon>
        <taxon>Methanobacteriota</taxon>
        <taxon>Stenosarchaea group</taxon>
        <taxon>Methanomicrobia</taxon>
        <taxon>Methanosarcinales</taxon>
        <taxon>Methanosarcinaceae</taxon>
        <taxon>Methanococcoides</taxon>
    </lineage>
</organism>
<dbReference type="InterPro" id="IPR050256">
    <property type="entry name" value="Glycosyltransferase_2"/>
</dbReference>
<name>A0A9E4ZII1_9EURY</name>
<evidence type="ECO:0000313" key="3">
    <source>
        <dbReference type="EMBL" id="MCM1987584.1"/>
    </source>
</evidence>
<accession>A0A9E4ZII1</accession>
<dbReference type="Pfam" id="PF00535">
    <property type="entry name" value="Glycos_transf_2"/>
    <property type="match status" value="1"/>
</dbReference>
<feature type="transmembrane region" description="Helical" evidence="1">
    <location>
        <begin position="222"/>
        <end position="247"/>
    </location>
</feature>
<dbReference type="Proteomes" id="UP001056766">
    <property type="component" value="Unassembled WGS sequence"/>
</dbReference>
<evidence type="ECO:0000256" key="1">
    <source>
        <dbReference type="SAM" id="Phobius"/>
    </source>
</evidence>
<dbReference type="Gene3D" id="3.90.550.10">
    <property type="entry name" value="Spore Coat Polysaccharide Biosynthesis Protein SpsA, Chain A"/>
    <property type="match status" value="1"/>
</dbReference>
<reference evidence="3" key="2">
    <citation type="submission" date="2021-04" db="EMBL/GenBank/DDBJ databases">
        <authorList>
            <person name="Dong X."/>
        </authorList>
    </citation>
    <scope>NUCLEOTIDE SEQUENCE</scope>
    <source>
        <strain evidence="3">LLY</strain>
    </source>
</reference>
<keyword evidence="1" id="KW-1133">Transmembrane helix</keyword>
<feature type="domain" description="Glycosyltransferase 2-like" evidence="2">
    <location>
        <begin position="3"/>
        <end position="149"/>
    </location>
</feature>
<sequence>MTAILPAFNEGVSIGSVVLLTRHYVDEVLVVDDGSSDNTAKIAEMAGARVIVHPENMGKGAALRTGFDAAKNSHVIVTLDTDGQHDPQQIPCLVAPILSGQADMVNGSRYLHGKETDTPSYRRVGQTVLDQATKLNSGIDITDTQSGFRAFSGHISDAFRFKAHNLAIESEMLADASNAGLRIKEVDIDVRYDVDCSTEHPVKHGIGVLVKILRDMEFNKPLYYFTVPGMAMGLTGLYFGISFLQSFSMGGSLPFGPTLLMVMLMIIGTFMAFTGIILHSIARSIHMLVPRASFARPNPEHVGVVEDAGDVEAVAVKKAGEVRVAADVQR</sequence>
<keyword evidence="1" id="KW-0812">Transmembrane</keyword>